<evidence type="ECO:0000256" key="1">
    <source>
        <dbReference type="SAM" id="SignalP"/>
    </source>
</evidence>
<proteinExistence type="predicted"/>
<reference evidence="3" key="1">
    <citation type="submission" date="2023-07" db="EMBL/GenBank/DDBJ databases">
        <title>30 novel species of actinomycetes from the DSMZ collection.</title>
        <authorList>
            <person name="Nouioui I."/>
        </authorList>
    </citation>
    <scope>NUCLEOTIDE SEQUENCE [LARGE SCALE GENOMIC DNA]</scope>
    <source>
        <strain evidence="3">DSM 45055</strain>
    </source>
</reference>
<dbReference type="Proteomes" id="UP001183226">
    <property type="component" value="Unassembled WGS sequence"/>
</dbReference>
<feature type="chain" id="PRO_5045882274" description="Secreted protein" evidence="1">
    <location>
        <begin position="28"/>
        <end position="90"/>
    </location>
</feature>
<evidence type="ECO:0000313" key="2">
    <source>
        <dbReference type="EMBL" id="MDT0300499.1"/>
    </source>
</evidence>
<gene>
    <name evidence="2" type="ORF">RM446_00040</name>
</gene>
<comment type="caution">
    <text evidence="2">The sequence shown here is derived from an EMBL/GenBank/DDBJ whole genome shotgun (WGS) entry which is preliminary data.</text>
</comment>
<keyword evidence="3" id="KW-1185">Reference proteome</keyword>
<sequence length="90" mass="9076">MFRKLSVAGLVAGAAVGMALSAAPAHASDYSGNGHDEQPPVTIINTQEQTQEADAEATSENVNVNENEAEAEAVAEAGGLLGLDVSLGLL</sequence>
<protein>
    <recommendedName>
        <fullName evidence="4">Secreted protein</fullName>
    </recommendedName>
</protein>
<feature type="signal peptide" evidence="1">
    <location>
        <begin position="1"/>
        <end position="27"/>
    </location>
</feature>
<evidence type="ECO:0000313" key="3">
    <source>
        <dbReference type="Proteomes" id="UP001183226"/>
    </source>
</evidence>
<name>A0ABU2KMK6_9ACTN</name>
<accession>A0ABU2KMK6</accession>
<dbReference type="RefSeq" id="WP_311542922.1">
    <property type="nucleotide sequence ID" value="NZ_JAVREK010000001.1"/>
</dbReference>
<keyword evidence="1" id="KW-0732">Signal</keyword>
<organism evidence="2 3">
    <name type="scientific">Streptomonospora wellingtoniae</name>
    <dbReference type="NCBI Taxonomy" id="3075544"/>
    <lineage>
        <taxon>Bacteria</taxon>
        <taxon>Bacillati</taxon>
        <taxon>Actinomycetota</taxon>
        <taxon>Actinomycetes</taxon>
        <taxon>Streptosporangiales</taxon>
        <taxon>Nocardiopsidaceae</taxon>
        <taxon>Streptomonospora</taxon>
    </lineage>
</organism>
<evidence type="ECO:0008006" key="4">
    <source>
        <dbReference type="Google" id="ProtNLM"/>
    </source>
</evidence>
<dbReference type="EMBL" id="JAVREK010000001">
    <property type="protein sequence ID" value="MDT0300499.1"/>
    <property type="molecule type" value="Genomic_DNA"/>
</dbReference>